<dbReference type="HOGENOM" id="CLU_2868135_0_0_1"/>
<sequence length="64" mass="7078">MEQHQETLVSTALLIFNTYLPPGSLSELNIDHVSRGDVISYMAKAVDEVKGNLMPSVYIAMPEL</sequence>
<keyword evidence="2" id="KW-1185">Reference proteome</keyword>
<organism evidence="2">
    <name type="scientific">Melampsora larici-populina (strain 98AG31 / pathotype 3-4-7)</name>
    <name type="common">Poplar leaf rust fungus</name>
    <dbReference type="NCBI Taxonomy" id="747676"/>
    <lineage>
        <taxon>Eukaryota</taxon>
        <taxon>Fungi</taxon>
        <taxon>Dikarya</taxon>
        <taxon>Basidiomycota</taxon>
        <taxon>Pucciniomycotina</taxon>
        <taxon>Pucciniomycetes</taxon>
        <taxon>Pucciniales</taxon>
        <taxon>Melampsoraceae</taxon>
        <taxon>Melampsora</taxon>
    </lineage>
</organism>
<dbReference type="KEGG" id="mlr:MELLADRAFT_88274"/>
<dbReference type="STRING" id="747676.F4RR77"/>
<protein>
    <submittedName>
        <fullName evidence="1">Uncharacterized protein</fullName>
    </submittedName>
</protein>
<dbReference type="AlphaFoldDB" id="F4RR77"/>
<proteinExistence type="predicted"/>
<evidence type="ECO:0000313" key="2">
    <source>
        <dbReference type="Proteomes" id="UP000001072"/>
    </source>
</evidence>
<dbReference type="InParanoid" id="F4RR77"/>
<dbReference type="InterPro" id="IPR036305">
    <property type="entry name" value="RGS_sf"/>
</dbReference>
<dbReference type="RefSeq" id="XP_007411533.1">
    <property type="nucleotide sequence ID" value="XM_007411471.1"/>
</dbReference>
<gene>
    <name evidence="1" type="ORF">MELLADRAFT_88274</name>
</gene>
<name>F4RR77_MELLP</name>
<dbReference type="EMBL" id="GL883114">
    <property type="protein sequence ID" value="EGG05168.1"/>
    <property type="molecule type" value="Genomic_DNA"/>
</dbReference>
<dbReference type="VEuPathDB" id="FungiDB:MELLADRAFT_88274"/>
<evidence type="ECO:0000313" key="1">
    <source>
        <dbReference type="EMBL" id="EGG05168.1"/>
    </source>
</evidence>
<reference evidence="2" key="1">
    <citation type="journal article" date="2011" name="Proc. Natl. Acad. Sci. U.S.A.">
        <title>Obligate biotrophy features unraveled by the genomic analysis of rust fungi.</title>
        <authorList>
            <person name="Duplessis S."/>
            <person name="Cuomo C.A."/>
            <person name="Lin Y.-C."/>
            <person name="Aerts A."/>
            <person name="Tisserant E."/>
            <person name="Veneault-Fourrey C."/>
            <person name="Joly D.L."/>
            <person name="Hacquard S."/>
            <person name="Amselem J."/>
            <person name="Cantarel B.L."/>
            <person name="Chiu R."/>
            <person name="Coutinho P.M."/>
            <person name="Feau N."/>
            <person name="Field M."/>
            <person name="Frey P."/>
            <person name="Gelhaye E."/>
            <person name="Goldberg J."/>
            <person name="Grabherr M.G."/>
            <person name="Kodira C.D."/>
            <person name="Kohler A."/>
            <person name="Kuees U."/>
            <person name="Lindquist E.A."/>
            <person name="Lucas S.M."/>
            <person name="Mago R."/>
            <person name="Mauceli E."/>
            <person name="Morin E."/>
            <person name="Murat C."/>
            <person name="Pangilinan J.L."/>
            <person name="Park R."/>
            <person name="Pearson M."/>
            <person name="Quesneville H."/>
            <person name="Rouhier N."/>
            <person name="Sakthikumar S."/>
            <person name="Salamov A.A."/>
            <person name="Schmutz J."/>
            <person name="Selles B."/>
            <person name="Shapiro H."/>
            <person name="Tanguay P."/>
            <person name="Tuskan G.A."/>
            <person name="Henrissat B."/>
            <person name="Van de Peer Y."/>
            <person name="Rouze P."/>
            <person name="Ellis J.G."/>
            <person name="Dodds P.N."/>
            <person name="Schein J.E."/>
            <person name="Zhong S."/>
            <person name="Hamelin R.C."/>
            <person name="Grigoriev I.V."/>
            <person name="Szabo L.J."/>
            <person name="Martin F."/>
        </authorList>
    </citation>
    <scope>NUCLEOTIDE SEQUENCE [LARGE SCALE GENOMIC DNA]</scope>
    <source>
        <strain evidence="2">98AG31 / pathotype 3-4-7</strain>
    </source>
</reference>
<dbReference type="Proteomes" id="UP000001072">
    <property type="component" value="Unassembled WGS sequence"/>
</dbReference>
<accession>F4RR77</accession>
<dbReference type="SUPFAM" id="SSF48097">
    <property type="entry name" value="Regulator of G-protein signaling, RGS"/>
    <property type="match status" value="1"/>
</dbReference>
<dbReference type="GeneID" id="18934819"/>
<dbReference type="OrthoDB" id="196547at2759"/>